<dbReference type="Pfam" id="PF02543">
    <property type="entry name" value="Carbam_trans_N"/>
    <property type="match status" value="2"/>
</dbReference>
<feature type="domain" description="Carbamoyltransferase" evidence="2">
    <location>
        <begin position="3"/>
        <end position="69"/>
    </location>
</feature>
<gene>
    <name evidence="4" type="primary">nodU</name>
    <name evidence="4" type="ORF">GCM10010211_45810</name>
</gene>
<name>A0ABQ2V910_9ACTN</name>
<protein>
    <submittedName>
        <fullName evidence="4">Nodulation protein U</fullName>
    </submittedName>
</protein>
<dbReference type="PANTHER" id="PTHR34847">
    <property type="entry name" value="NODULATION PROTEIN U"/>
    <property type="match status" value="1"/>
</dbReference>
<comment type="similarity">
    <text evidence="1">Belongs to the NodU/CmcH family.</text>
</comment>
<organism evidence="4 5">
    <name type="scientific">Streptomyces albospinus</name>
    <dbReference type="NCBI Taxonomy" id="285515"/>
    <lineage>
        <taxon>Bacteria</taxon>
        <taxon>Bacillati</taxon>
        <taxon>Actinomycetota</taxon>
        <taxon>Actinomycetes</taxon>
        <taxon>Kitasatosporales</taxon>
        <taxon>Streptomycetaceae</taxon>
        <taxon>Streptomyces</taxon>
    </lineage>
</organism>
<accession>A0ABQ2V910</accession>
<dbReference type="InterPro" id="IPR031730">
    <property type="entry name" value="Carbam_trans_C"/>
</dbReference>
<feature type="domain" description="Carbamoyltransferase" evidence="2">
    <location>
        <begin position="126"/>
        <end position="354"/>
    </location>
</feature>
<feature type="domain" description="Carbamoyltransferase C-terminal" evidence="3">
    <location>
        <begin position="404"/>
        <end position="545"/>
    </location>
</feature>
<dbReference type="SUPFAM" id="SSF53067">
    <property type="entry name" value="Actin-like ATPase domain"/>
    <property type="match status" value="1"/>
</dbReference>
<evidence type="ECO:0000313" key="5">
    <source>
        <dbReference type="Proteomes" id="UP000654471"/>
    </source>
</evidence>
<dbReference type="Proteomes" id="UP000654471">
    <property type="component" value="Unassembled WGS sequence"/>
</dbReference>
<dbReference type="Gene3D" id="3.90.870.20">
    <property type="entry name" value="Carbamoyltransferase, C-terminal domain"/>
    <property type="match status" value="1"/>
</dbReference>
<evidence type="ECO:0000259" key="3">
    <source>
        <dbReference type="Pfam" id="PF16861"/>
    </source>
</evidence>
<dbReference type="Pfam" id="PF16861">
    <property type="entry name" value="Carbam_trans_C"/>
    <property type="match status" value="1"/>
</dbReference>
<dbReference type="RefSeq" id="WP_189302808.1">
    <property type="nucleotide sequence ID" value="NZ_BMRP01000016.1"/>
</dbReference>
<evidence type="ECO:0000313" key="4">
    <source>
        <dbReference type="EMBL" id="GGU74740.1"/>
    </source>
</evidence>
<comment type="caution">
    <text evidence="4">The sequence shown here is derived from an EMBL/GenBank/DDBJ whole genome shotgun (WGS) entry which is preliminary data.</text>
</comment>
<dbReference type="EMBL" id="BMRP01000016">
    <property type="protein sequence ID" value="GGU74740.1"/>
    <property type="molecule type" value="Genomic_DNA"/>
</dbReference>
<dbReference type="PANTHER" id="PTHR34847:SF1">
    <property type="entry name" value="NODULATION PROTEIN U"/>
    <property type="match status" value="1"/>
</dbReference>
<reference evidence="5" key="1">
    <citation type="journal article" date="2019" name="Int. J. Syst. Evol. Microbiol.">
        <title>The Global Catalogue of Microorganisms (GCM) 10K type strain sequencing project: providing services to taxonomists for standard genome sequencing and annotation.</title>
        <authorList>
            <consortium name="The Broad Institute Genomics Platform"/>
            <consortium name="The Broad Institute Genome Sequencing Center for Infectious Disease"/>
            <person name="Wu L."/>
            <person name="Ma J."/>
        </authorList>
    </citation>
    <scope>NUCLEOTIDE SEQUENCE [LARGE SCALE GENOMIC DNA]</scope>
    <source>
        <strain evidence="5">JCM 3399</strain>
    </source>
</reference>
<dbReference type="InterPro" id="IPR051338">
    <property type="entry name" value="NodU/CmcH_Carbamoyltrnsfr"/>
</dbReference>
<dbReference type="Gene3D" id="3.30.420.40">
    <property type="match status" value="1"/>
</dbReference>
<evidence type="ECO:0000259" key="2">
    <source>
        <dbReference type="Pfam" id="PF02543"/>
    </source>
</evidence>
<evidence type="ECO:0000256" key="1">
    <source>
        <dbReference type="ARBA" id="ARBA00006129"/>
    </source>
</evidence>
<sequence>MLICGLKLTHDGGIAVIDDGTLLCSIEMEKLDGNPRYQPLDRLEAVEDVLAGQGVELSDLDAVVVDGWMAAPGEPTPMLRELTHHGRPVALEVAPYSEADGPTAGAALNRYEFDGLPLGDRAIRYSSYHHVTQHLLGAYCTSPFAALGESALGIVWDGGTVPRLYRMDTAPFRVRSLGPLFPLYGNAFADYCAQWDPFRSRAASQQGGQEITNAAVPRNLDVAGKAMAYAALGRDEPTLYQVFDTQLHRIPLTFDTGIELAEWCREHRAAACPGGTDADFIASFQGYLGSRLLTALRERVAELAPDVRSPNLCLSGGCALNIKWNSLIRNSGLFREVWIPPFPNDSGAAIGTAVAEMVSQEGRTALNWDVFRGPQLPPATEVPGWTWEPCDAAGLAKVLHETAEPVVVLNGRAELGPRALGGRSILAPATNPKMKDRLNDIKGRANYRPVAPICLEHRAPEIFSPGCPDPYMLFDHEVRPGWDAKIPAVVHLDGTARLQTITERDNPLLAAVLTEYEQLSGVPVLCNTSANDQGRGFFPDVRAAARWGRADLLWSDGRLYSRR</sequence>
<proteinExistence type="inferred from homology"/>
<dbReference type="InterPro" id="IPR038152">
    <property type="entry name" value="Carbam_trans_C_sf"/>
</dbReference>
<keyword evidence="5" id="KW-1185">Reference proteome</keyword>
<dbReference type="InterPro" id="IPR003696">
    <property type="entry name" value="Carbtransf_dom"/>
</dbReference>
<dbReference type="InterPro" id="IPR043129">
    <property type="entry name" value="ATPase_NBD"/>
</dbReference>